<proteinExistence type="predicted"/>
<dbReference type="RefSeq" id="WP_004029842.1">
    <property type="nucleotide sequence ID" value="NZ_KM085453.1"/>
</dbReference>
<name>A0A0F6YRW8_ECOLX</name>
<accession>A0A0F6YRW8</accession>
<dbReference type="EMBL" id="KM085453">
    <property type="protein sequence ID" value="AKF17101.1"/>
    <property type="molecule type" value="Genomic_DNA"/>
</dbReference>
<geneLocation type="plasmid" evidence="1">
    <name>pO104:H7_S3</name>
</geneLocation>
<dbReference type="AlphaFoldDB" id="A0A0F6YRW8"/>
<organism evidence="1">
    <name type="scientific">Escherichia coli O104:H7</name>
    <dbReference type="NCBI Taxonomy" id="1619910"/>
    <lineage>
        <taxon>Bacteria</taxon>
        <taxon>Pseudomonadati</taxon>
        <taxon>Pseudomonadota</taxon>
        <taxon>Gammaproteobacteria</taxon>
        <taxon>Enterobacterales</taxon>
        <taxon>Enterobacteriaceae</taxon>
        <taxon>Escherichia</taxon>
    </lineage>
</organism>
<reference evidence="1" key="1">
    <citation type="journal article" date="2015" name="BMC Microbiol.">
        <title>Genome sequencing and comparative genomics provides insights on the evolutionary dynamics and pathogenic potential of different H-serotypes of Shiga toxin-producing Escherichia coli O104.</title>
        <authorList>
            <person name="Yan X."/>
            <person name="Fratamico P.M."/>
            <person name="Bono J.L."/>
            <person name="Baranzoni G.M."/>
            <person name="Chen C.Y."/>
        </authorList>
    </citation>
    <scope>NUCLEOTIDE SEQUENCE</scope>
    <source>
        <strain evidence="1">RM9387</strain>
        <plasmid evidence="1">pO104:H7_S3</plasmid>
    </source>
</reference>
<evidence type="ECO:0000313" key="1">
    <source>
        <dbReference type="EMBL" id="AKF17101.1"/>
    </source>
</evidence>
<protein>
    <submittedName>
        <fullName evidence="1">Uncharacterized protein</fullName>
    </submittedName>
</protein>
<sequence length="142" mass="16567">MGSGAGAQNPQLNIVSFSETFNLYYTSRYSAKTLDKIDDFIEHFEKYNLFGDPLKGYPAWTGKVSPSWKVPDHYENKEAIEMYARANKLWHAHLGDPVFKDTFHGKYKVSDWVIHFQRLTPNHIKLLELGYHDPMKLPQNFE</sequence>
<keyword evidence="1" id="KW-0614">Plasmid</keyword>